<dbReference type="PANTHER" id="PTHR47572:SF4">
    <property type="entry name" value="LACTONASE DRP35"/>
    <property type="match status" value="1"/>
</dbReference>
<comment type="similarity">
    <text evidence="1">Belongs to the SMP-30/CGR1 family.</text>
</comment>
<feature type="signal peptide" evidence="5">
    <location>
        <begin position="1"/>
        <end position="25"/>
    </location>
</feature>
<proteinExistence type="inferred from homology"/>
<feature type="active site" description="Proton donor/acceptor" evidence="3">
    <location>
        <position position="381"/>
    </location>
</feature>
<feature type="binding site" evidence="4">
    <location>
        <position position="188"/>
    </location>
    <ligand>
        <name>a divalent metal cation</name>
        <dbReference type="ChEBI" id="CHEBI:60240"/>
    </ligand>
</feature>
<dbReference type="InterPro" id="IPR051262">
    <property type="entry name" value="SMP-30/CGR1_Lactonase"/>
</dbReference>
<dbReference type="PROSITE" id="PS50231">
    <property type="entry name" value="RICIN_B_LECTIN"/>
    <property type="match status" value="1"/>
</dbReference>
<accession>A0A9X2NH84</accession>
<keyword evidence="2" id="KW-0378">Hydrolase</keyword>
<dbReference type="InterPro" id="IPR000772">
    <property type="entry name" value="Ricin_B_lectin"/>
</dbReference>
<organism evidence="7 8">
    <name type="scientific">Amycolatopsis iheyensis</name>
    <dbReference type="NCBI Taxonomy" id="2945988"/>
    <lineage>
        <taxon>Bacteria</taxon>
        <taxon>Bacillati</taxon>
        <taxon>Actinomycetota</taxon>
        <taxon>Actinomycetes</taxon>
        <taxon>Pseudonocardiales</taxon>
        <taxon>Pseudonocardiaceae</taxon>
        <taxon>Amycolatopsis</taxon>
    </lineage>
</organism>
<evidence type="ECO:0000256" key="5">
    <source>
        <dbReference type="SAM" id="SignalP"/>
    </source>
</evidence>
<feature type="chain" id="PRO_5040762364" evidence="5">
    <location>
        <begin position="26"/>
        <end position="463"/>
    </location>
</feature>
<dbReference type="CDD" id="cd23451">
    <property type="entry name" value="beta-trefoil_Ricin_laminarinase"/>
    <property type="match status" value="1"/>
</dbReference>
<evidence type="ECO:0000256" key="4">
    <source>
        <dbReference type="PIRSR" id="PIRSR605511-2"/>
    </source>
</evidence>
<comment type="cofactor">
    <cofactor evidence="4">
        <name>Zn(2+)</name>
        <dbReference type="ChEBI" id="CHEBI:29105"/>
    </cofactor>
    <text evidence="4">Binds 1 divalent metal cation per subunit.</text>
</comment>
<evidence type="ECO:0000259" key="6">
    <source>
        <dbReference type="SMART" id="SM00458"/>
    </source>
</evidence>
<dbReference type="Gene3D" id="2.80.10.50">
    <property type="match status" value="3"/>
</dbReference>
<dbReference type="GO" id="GO:0016787">
    <property type="term" value="F:hydrolase activity"/>
    <property type="evidence" value="ECO:0007669"/>
    <property type="project" value="UniProtKB-KW"/>
</dbReference>
<keyword evidence="5" id="KW-0732">Signal</keyword>
<dbReference type="AlphaFoldDB" id="A0A9X2NH84"/>
<evidence type="ECO:0000256" key="3">
    <source>
        <dbReference type="PIRSR" id="PIRSR605511-1"/>
    </source>
</evidence>
<dbReference type="SUPFAM" id="SSF50370">
    <property type="entry name" value="Ricin B-like lectins"/>
    <property type="match status" value="1"/>
</dbReference>
<evidence type="ECO:0000256" key="2">
    <source>
        <dbReference type="ARBA" id="ARBA00022801"/>
    </source>
</evidence>
<reference evidence="7" key="1">
    <citation type="submission" date="2022-06" db="EMBL/GenBank/DDBJ databases">
        <title>Amycolatopsis iheyaensis sp. nov., a new species of the genus Amycolatopsis isolated from soil in Iheya island, Japan.</title>
        <authorList>
            <person name="Ngamcharungchit C."/>
            <person name="Kanto H."/>
            <person name="Take A."/>
            <person name="Intra B."/>
            <person name="Matsumoto A."/>
            <person name="Panbangred W."/>
            <person name="Inahashi Y."/>
        </authorList>
    </citation>
    <scope>NUCLEOTIDE SEQUENCE</scope>
    <source>
        <strain evidence="7">OK19-0408</strain>
    </source>
</reference>
<dbReference type="Pfam" id="PF08450">
    <property type="entry name" value="SGL"/>
    <property type="match status" value="1"/>
</dbReference>
<dbReference type="Gene3D" id="2.120.10.30">
    <property type="entry name" value="TolB, C-terminal domain"/>
    <property type="match status" value="1"/>
</dbReference>
<evidence type="ECO:0000256" key="1">
    <source>
        <dbReference type="ARBA" id="ARBA00008853"/>
    </source>
</evidence>
<dbReference type="SUPFAM" id="SSF63829">
    <property type="entry name" value="Calcium-dependent phosphotriesterase"/>
    <property type="match status" value="1"/>
</dbReference>
<feature type="binding site" evidence="4">
    <location>
        <position position="285"/>
    </location>
    <ligand>
        <name>substrate</name>
    </ligand>
</feature>
<dbReference type="InterPro" id="IPR005511">
    <property type="entry name" value="SMP-30"/>
</dbReference>
<dbReference type="InterPro" id="IPR013658">
    <property type="entry name" value="SGL"/>
</dbReference>
<name>A0A9X2NH84_9PSEU</name>
<comment type="caution">
    <text evidence="7">The sequence shown here is derived from an EMBL/GenBank/DDBJ whole genome shotgun (WGS) entry which is preliminary data.</text>
</comment>
<evidence type="ECO:0000313" key="7">
    <source>
        <dbReference type="EMBL" id="MCR6487783.1"/>
    </source>
</evidence>
<dbReference type="EMBL" id="JAMXQV010000021">
    <property type="protein sequence ID" value="MCR6487783.1"/>
    <property type="molecule type" value="Genomic_DNA"/>
</dbReference>
<protein>
    <submittedName>
        <fullName evidence="7">SMP-30/gluconolactonase/LRE family protein</fullName>
    </submittedName>
</protein>
<evidence type="ECO:0000313" key="8">
    <source>
        <dbReference type="Proteomes" id="UP001144096"/>
    </source>
</evidence>
<dbReference type="InterPro" id="IPR035992">
    <property type="entry name" value="Ricin_B-like_lectins"/>
</dbReference>
<dbReference type="InterPro" id="IPR011042">
    <property type="entry name" value="6-blade_b-propeller_TolB-like"/>
</dbReference>
<sequence>MRVHFGRLALAAVLTAAGVAVTAPAAVAGTGAITGIGGKCVDVPSSANGTRVQLWSCTGGSVQQWTAGADGTVVAASGKCLDVAGGSVANGAAVQVYDCNGTGAQRWTPHAGALVNTASGKCLDAVGVSSADGTRLQTWTCTGGANQAWTLPGGTAAAGFCPQGPFGSPLPSSHQSATKIQGGFNFLEGPTWDQASQSLLLTNMHDGAGAQHVQPSDILRYTPATGAFTTVIPDAGSNGLALARDGKSVIAATHDQRSVSRYDLATGQRSTLAANFGGRAFNSPNDVTEGPDGTVYFTDPDFQRADRPDGMAGKTAVFRAHDGVVSLIDDTIREPNGIELSPDGRTLYVGGNATGKIYRYPVNADGSTGPRADFASLAGTDGGTIDCAGNVYQVTYGDGVVHVLSPSGAALGTVSAGPNATNAAFGGPDGRTLYITSGRPSAGGDSGDFALYSVRLNVPGWPY</sequence>
<keyword evidence="4" id="KW-0862">Zinc</keyword>
<dbReference type="PANTHER" id="PTHR47572">
    <property type="entry name" value="LIPOPROTEIN-RELATED"/>
    <property type="match status" value="1"/>
</dbReference>
<gene>
    <name evidence="7" type="ORF">M8542_33655</name>
</gene>
<feature type="binding site" evidence="4">
    <location>
        <position position="336"/>
    </location>
    <ligand>
        <name>a divalent metal cation</name>
        <dbReference type="ChEBI" id="CHEBI:60240"/>
    </ligand>
</feature>
<dbReference type="PRINTS" id="PR01790">
    <property type="entry name" value="SMP30FAMILY"/>
</dbReference>
<dbReference type="Proteomes" id="UP001144096">
    <property type="component" value="Unassembled WGS sequence"/>
</dbReference>
<dbReference type="Pfam" id="PF00652">
    <property type="entry name" value="Ricin_B_lectin"/>
    <property type="match status" value="1"/>
</dbReference>
<dbReference type="GO" id="GO:0046872">
    <property type="term" value="F:metal ion binding"/>
    <property type="evidence" value="ECO:0007669"/>
    <property type="project" value="UniProtKB-KW"/>
</dbReference>
<feature type="binding site" evidence="4">
    <location>
        <position position="381"/>
    </location>
    <ligand>
        <name>a divalent metal cation</name>
        <dbReference type="ChEBI" id="CHEBI:60240"/>
    </ligand>
</feature>
<feature type="domain" description="Ricin B lectin" evidence="6">
    <location>
        <begin position="30"/>
        <end position="152"/>
    </location>
</feature>
<dbReference type="SMART" id="SM00458">
    <property type="entry name" value="RICIN"/>
    <property type="match status" value="1"/>
</dbReference>
<dbReference type="RefSeq" id="WP_257924348.1">
    <property type="nucleotide sequence ID" value="NZ_JAMXQV010000021.1"/>
</dbReference>
<keyword evidence="8" id="KW-1185">Reference proteome</keyword>
<keyword evidence="4" id="KW-0479">Metal-binding</keyword>